<evidence type="ECO:0000313" key="1">
    <source>
        <dbReference type="EMBL" id="KEZ78755.1"/>
    </source>
</evidence>
<dbReference type="EMBL" id="APNK01000003">
    <property type="protein sequence ID" value="KEZ78755.1"/>
    <property type="molecule type" value="Genomic_DNA"/>
</dbReference>
<dbReference type="AlphaFoldDB" id="A0A084IPX1"/>
<accession>A0A084IPX1</accession>
<dbReference type="RefSeq" id="WP_037334360.1">
    <property type="nucleotide sequence ID" value="NZ_APNK01000003.1"/>
</dbReference>
<proteinExistence type="predicted"/>
<protein>
    <recommendedName>
        <fullName evidence="3">Lipoprotein</fullName>
    </recommendedName>
</protein>
<evidence type="ECO:0008006" key="3">
    <source>
        <dbReference type="Google" id="ProtNLM"/>
    </source>
</evidence>
<comment type="caution">
    <text evidence="1">The sequence shown here is derived from an EMBL/GenBank/DDBJ whole genome shotgun (WGS) entry which is preliminary data.</text>
</comment>
<dbReference type="Pfam" id="PF11220">
    <property type="entry name" value="DUF3015"/>
    <property type="match status" value="1"/>
</dbReference>
<gene>
    <name evidence="1" type="ORF">C41B8_04031</name>
</gene>
<keyword evidence="2" id="KW-1185">Reference proteome</keyword>
<dbReference type="InterPro" id="IPR021383">
    <property type="entry name" value="DUF3015"/>
</dbReference>
<sequence>MYKSIFEPRRRIAGLAAVLATVWLLGGCTALSITTKRAGQASMTTLKGVAHVSRATSNASVTEPDVPRYADAAAFVHSQRRQLARQAAAGGGEDIDALAFLLNKPNDGNLARWMQAHYRSLFSDRSVSASTIVKRIDAQAG</sequence>
<dbReference type="Proteomes" id="UP000028302">
    <property type="component" value="Unassembled WGS sequence"/>
</dbReference>
<reference evidence="1 2" key="1">
    <citation type="submission" date="2013-03" db="EMBL/GenBank/DDBJ databases">
        <title>Salinisphaera hydrothermalis C41B8 Genome Sequencing.</title>
        <authorList>
            <person name="Li C."/>
            <person name="Lai Q."/>
            <person name="Shao Z."/>
        </authorList>
    </citation>
    <scope>NUCLEOTIDE SEQUENCE [LARGE SCALE GENOMIC DNA]</scope>
    <source>
        <strain evidence="1 2">C41B8</strain>
    </source>
</reference>
<organism evidence="1 2">
    <name type="scientific">Salinisphaera hydrothermalis (strain C41B8)</name>
    <dbReference type="NCBI Taxonomy" id="1304275"/>
    <lineage>
        <taxon>Bacteria</taxon>
        <taxon>Pseudomonadati</taxon>
        <taxon>Pseudomonadota</taxon>
        <taxon>Gammaproteobacteria</taxon>
        <taxon>Salinisphaerales</taxon>
        <taxon>Salinisphaeraceae</taxon>
        <taxon>Salinisphaera</taxon>
    </lineage>
</organism>
<evidence type="ECO:0000313" key="2">
    <source>
        <dbReference type="Proteomes" id="UP000028302"/>
    </source>
</evidence>
<dbReference type="PROSITE" id="PS51257">
    <property type="entry name" value="PROKAR_LIPOPROTEIN"/>
    <property type="match status" value="1"/>
</dbReference>
<dbReference type="OrthoDB" id="7066085at2"/>
<name>A0A084IPX1_SALHC</name>